<accession>A0A5C6CHV0</accession>
<reference evidence="1 2" key="1">
    <citation type="submission" date="2019-02" db="EMBL/GenBank/DDBJ databases">
        <title>Deep-cultivation of Planctomycetes and their phenomic and genomic characterization uncovers novel biology.</title>
        <authorList>
            <person name="Wiegand S."/>
            <person name="Jogler M."/>
            <person name="Boedeker C."/>
            <person name="Pinto D."/>
            <person name="Vollmers J."/>
            <person name="Rivas-Marin E."/>
            <person name="Kohn T."/>
            <person name="Peeters S.H."/>
            <person name="Heuer A."/>
            <person name="Rast P."/>
            <person name="Oberbeckmann S."/>
            <person name="Bunk B."/>
            <person name="Jeske O."/>
            <person name="Meyerdierks A."/>
            <person name="Storesund J.E."/>
            <person name="Kallscheuer N."/>
            <person name="Luecker S."/>
            <person name="Lage O.M."/>
            <person name="Pohl T."/>
            <person name="Merkel B.J."/>
            <person name="Hornburger P."/>
            <person name="Mueller R.-W."/>
            <person name="Bruemmer F."/>
            <person name="Labrenz M."/>
            <person name="Spormann A.M."/>
            <person name="Op Den Camp H."/>
            <person name="Overmann J."/>
            <person name="Amann R."/>
            <person name="Jetten M.S.M."/>
            <person name="Mascher T."/>
            <person name="Medema M.H."/>
            <person name="Devos D.P."/>
            <person name="Kaster A.-K."/>
            <person name="Ovreas L."/>
            <person name="Rohde M."/>
            <person name="Galperin M.Y."/>
            <person name="Jogler C."/>
        </authorList>
    </citation>
    <scope>NUCLEOTIDE SEQUENCE [LARGE SCALE GENOMIC DNA]</scope>
    <source>
        <strain evidence="1 2">Pla52o</strain>
    </source>
</reference>
<proteinExistence type="predicted"/>
<name>A0A5C6CHV0_9BACT</name>
<protein>
    <submittedName>
        <fullName evidence="1">Uncharacterized protein</fullName>
    </submittedName>
</protein>
<dbReference type="EMBL" id="SJPT01000004">
    <property type="protein sequence ID" value="TWU22871.1"/>
    <property type="molecule type" value="Genomic_DNA"/>
</dbReference>
<evidence type="ECO:0000313" key="1">
    <source>
        <dbReference type="EMBL" id="TWU22871.1"/>
    </source>
</evidence>
<evidence type="ECO:0000313" key="2">
    <source>
        <dbReference type="Proteomes" id="UP000316304"/>
    </source>
</evidence>
<dbReference type="Proteomes" id="UP000316304">
    <property type="component" value="Unassembled WGS sequence"/>
</dbReference>
<sequence>MAGPVDVELQIDHDLVGCRVRQRNGLAIVTGHQIRIRGNIGVHIGVEPSSAMPNRFTAFSGVLLTPKRALSVKCVVAARVGTVHE</sequence>
<organism evidence="1 2">
    <name type="scientific">Novipirellula galeiformis</name>
    <dbReference type="NCBI Taxonomy" id="2528004"/>
    <lineage>
        <taxon>Bacteria</taxon>
        <taxon>Pseudomonadati</taxon>
        <taxon>Planctomycetota</taxon>
        <taxon>Planctomycetia</taxon>
        <taxon>Pirellulales</taxon>
        <taxon>Pirellulaceae</taxon>
        <taxon>Novipirellula</taxon>
    </lineage>
</organism>
<comment type="caution">
    <text evidence="1">The sequence shown here is derived from an EMBL/GenBank/DDBJ whole genome shotgun (WGS) entry which is preliminary data.</text>
</comment>
<gene>
    <name evidence="1" type="ORF">Pla52o_24030</name>
</gene>
<keyword evidence="2" id="KW-1185">Reference proteome</keyword>
<dbReference type="AlphaFoldDB" id="A0A5C6CHV0"/>